<dbReference type="EMBL" id="SWLG01000013">
    <property type="protein sequence ID" value="TLS36082.1"/>
    <property type="molecule type" value="Genomic_DNA"/>
</dbReference>
<protein>
    <submittedName>
        <fullName evidence="2">NERD domain-containing protein</fullName>
    </submittedName>
</protein>
<gene>
    <name evidence="2" type="ORF">FCL54_16980</name>
</gene>
<evidence type="ECO:0000259" key="1">
    <source>
        <dbReference type="PROSITE" id="PS50965"/>
    </source>
</evidence>
<reference evidence="2 3" key="1">
    <citation type="submission" date="2019-04" db="EMBL/GenBank/DDBJ databases">
        <title>Bacillus caeni sp. nov., a bacterium isolated from mangrove sediment.</title>
        <authorList>
            <person name="Huang H."/>
            <person name="Mo K."/>
            <person name="Hu Y."/>
        </authorList>
    </citation>
    <scope>NUCLEOTIDE SEQUENCE [LARGE SCALE GENOMIC DNA]</scope>
    <source>
        <strain evidence="2 3">HB172195</strain>
    </source>
</reference>
<accession>A0A5R9EXS4</accession>
<dbReference type="OrthoDB" id="569879at2"/>
<dbReference type="RefSeq" id="WP_138127972.1">
    <property type="nucleotide sequence ID" value="NZ_SWLG01000013.1"/>
</dbReference>
<dbReference type="InterPro" id="IPR011528">
    <property type="entry name" value="NERD"/>
</dbReference>
<dbReference type="Pfam" id="PF08378">
    <property type="entry name" value="NERD"/>
    <property type="match status" value="1"/>
</dbReference>
<dbReference type="PROSITE" id="PS50965">
    <property type="entry name" value="NERD"/>
    <property type="match status" value="1"/>
</dbReference>
<feature type="domain" description="NERD" evidence="1">
    <location>
        <begin position="43"/>
        <end position="159"/>
    </location>
</feature>
<keyword evidence="3" id="KW-1185">Reference proteome</keyword>
<comment type="caution">
    <text evidence="2">The sequence shown here is derived from an EMBL/GenBank/DDBJ whole genome shotgun (WGS) entry which is preliminary data.</text>
</comment>
<proteinExistence type="predicted"/>
<dbReference type="Proteomes" id="UP000308230">
    <property type="component" value="Unassembled WGS sequence"/>
</dbReference>
<dbReference type="AlphaFoldDB" id="A0A5R9EXS4"/>
<evidence type="ECO:0000313" key="2">
    <source>
        <dbReference type="EMBL" id="TLS36082.1"/>
    </source>
</evidence>
<name>A0A5R9EXS4_9BACL</name>
<evidence type="ECO:0000313" key="3">
    <source>
        <dbReference type="Proteomes" id="UP000308230"/>
    </source>
</evidence>
<organism evidence="2 3">
    <name type="scientific">Exobacillus caeni</name>
    <dbReference type="NCBI Taxonomy" id="2574798"/>
    <lineage>
        <taxon>Bacteria</taxon>
        <taxon>Bacillati</taxon>
        <taxon>Bacillota</taxon>
        <taxon>Bacilli</taxon>
        <taxon>Bacillales</taxon>
        <taxon>Guptibacillaceae</taxon>
        <taxon>Exobacillus</taxon>
    </lineage>
</organism>
<sequence length="324" mass="38589">MRLILKKRKMPVRILMNEVLERRLPENHNKYQEIQEDSAKRKAGFRGEQNLDYFLSLLPQKDYWIINDVRLRISNRFFQIDSLVVTSKVIVILEVKNINGTLLFDNDFNQFIRTQHDREERYQNPLFQTQRQKIQLYQWLEKHQFQPLPIEDLIVISNPTAVLKADKENPVVYRKVTHLENVIDKIKEIESKHQQKHLDKNGIQHLCNLLISNHQPAEIDILSSYGLTSKDLMNGVQCPECSRFSMVRKHRTWFCPNCKIHSRTSHKQAIMDYLLVHHSITNRECREFLGLHSNKKDLVTTFLKKMELPQTGNKKDRIYHYSFS</sequence>